<comment type="cofactor">
    <cofactor evidence="1 6">
        <name>heme</name>
        <dbReference type="ChEBI" id="CHEBI:30413"/>
    </cofactor>
</comment>
<feature type="binding site" description="axial binding residue" evidence="6">
    <location>
        <position position="472"/>
    </location>
    <ligand>
        <name>heme</name>
        <dbReference type="ChEBI" id="CHEBI:30413"/>
    </ligand>
    <ligandPart>
        <name>Fe</name>
        <dbReference type="ChEBI" id="CHEBI:18248"/>
    </ligandPart>
</feature>
<dbReference type="InterPro" id="IPR002401">
    <property type="entry name" value="Cyt_P450_E_grp-I"/>
</dbReference>
<evidence type="ECO:0000256" key="1">
    <source>
        <dbReference type="ARBA" id="ARBA00001971"/>
    </source>
</evidence>
<evidence type="ECO:0000256" key="8">
    <source>
        <dbReference type="SAM" id="Phobius"/>
    </source>
</evidence>
<gene>
    <name evidence="9" type="ORF">PAC_19432</name>
</gene>
<dbReference type="PANTHER" id="PTHR46206">
    <property type="entry name" value="CYTOCHROME P450"/>
    <property type="match status" value="1"/>
</dbReference>
<dbReference type="PRINTS" id="PR00463">
    <property type="entry name" value="EP450I"/>
</dbReference>
<keyword evidence="7" id="KW-0503">Monooxygenase</keyword>
<dbReference type="SUPFAM" id="SSF48264">
    <property type="entry name" value="Cytochrome P450"/>
    <property type="match status" value="1"/>
</dbReference>
<dbReference type="Pfam" id="PF00067">
    <property type="entry name" value="p450"/>
    <property type="match status" value="1"/>
</dbReference>
<dbReference type="OrthoDB" id="1844152at2759"/>
<evidence type="ECO:0000256" key="7">
    <source>
        <dbReference type="RuleBase" id="RU000461"/>
    </source>
</evidence>
<dbReference type="STRING" id="576137.A0A1L7XWU3"/>
<name>A0A1L7XWU3_9HELO</name>
<protein>
    <submittedName>
        <fullName evidence="9">Related to cycloheximide-inducible protein CIP70 (Cytochrome P450 family)</fullName>
    </submittedName>
</protein>
<dbReference type="GO" id="GO:0020037">
    <property type="term" value="F:heme binding"/>
    <property type="evidence" value="ECO:0007669"/>
    <property type="project" value="InterPro"/>
</dbReference>
<evidence type="ECO:0000313" key="9">
    <source>
        <dbReference type="EMBL" id="CZR69532.1"/>
    </source>
</evidence>
<keyword evidence="5 6" id="KW-0408">Iron</keyword>
<dbReference type="CDD" id="cd11041">
    <property type="entry name" value="CYP503A1-like"/>
    <property type="match status" value="1"/>
</dbReference>
<sequence>MTTRDATIWLKSYLDTSLLKGGPLVLVVAVAILAGFLYSNYEAPPDISHIPVLGAELDVKTRRQAYTYNARTFLERGYNEFNKLGKAFQLDTADGPKIVLNVKQSEEVSAKPDNIVDNMRPNGRGVQDKYTGYMDGDDVIFRIIKTQLSTRLGELGDILAHQTDKSLAAYIPPCNEWTPVVFYDSITRVVAAVSTRIFVGEELTTSEEWLQITIDYTKQLMEAAHAIKFLNPWLRPIFYRFLPQFRTLMNTNEAALRIVKPLVQARREAMDKPDFNGGDNMLQWMLDERVKKGFHDKDYRYLAQLQLQLSFAAIHTTSMALTNMLYDLIANPEMIGILHEEVKEQLALNNGSWEGQFLKKLQKVDSFMKESQRHNPVGLTISDRDILRPITLSDGTFLPAGTTITSNGWHINRDPDVLQSESDPKKFDGLRYYNMRDQLIKTGLDDKKVAGKHQFVSISSSSMMFGTGKHACPGRFFAGNEIKLLLAKIVMRFDLKMPPGVTERYPGFSYEQSNLLDTTKNIMMKRRKL</sequence>
<organism evidence="9 10">
    <name type="scientific">Phialocephala subalpina</name>
    <dbReference type="NCBI Taxonomy" id="576137"/>
    <lineage>
        <taxon>Eukaryota</taxon>
        <taxon>Fungi</taxon>
        <taxon>Dikarya</taxon>
        <taxon>Ascomycota</taxon>
        <taxon>Pezizomycotina</taxon>
        <taxon>Leotiomycetes</taxon>
        <taxon>Helotiales</taxon>
        <taxon>Mollisiaceae</taxon>
        <taxon>Phialocephala</taxon>
        <taxon>Phialocephala fortinii species complex</taxon>
    </lineage>
</organism>
<dbReference type="PANTHER" id="PTHR46206:SF7">
    <property type="entry name" value="P450, PUTATIVE (EUROFUNG)-RELATED"/>
    <property type="match status" value="1"/>
</dbReference>
<dbReference type="InterPro" id="IPR017972">
    <property type="entry name" value="Cyt_P450_CS"/>
</dbReference>
<dbReference type="GO" id="GO:0004497">
    <property type="term" value="F:monooxygenase activity"/>
    <property type="evidence" value="ECO:0007669"/>
    <property type="project" value="UniProtKB-KW"/>
</dbReference>
<evidence type="ECO:0000256" key="2">
    <source>
        <dbReference type="ARBA" id="ARBA00010617"/>
    </source>
</evidence>
<proteinExistence type="inferred from homology"/>
<keyword evidence="4 7" id="KW-0560">Oxidoreductase</keyword>
<evidence type="ECO:0000256" key="3">
    <source>
        <dbReference type="ARBA" id="ARBA00022723"/>
    </source>
</evidence>
<keyword evidence="6 7" id="KW-0349">Heme</keyword>
<keyword evidence="8" id="KW-0812">Transmembrane</keyword>
<keyword evidence="8" id="KW-1133">Transmembrane helix</keyword>
<reference evidence="9 10" key="1">
    <citation type="submission" date="2016-03" db="EMBL/GenBank/DDBJ databases">
        <authorList>
            <person name="Ploux O."/>
        </authorList>
    </citation>
    <scope>NUCLEOTIDE SEQUENCE [LARGE SCALE GENOMIC DNA]</scope>
    <source>
        <strain evidence="9 10">UAMH 11012</strain>
    </source>
</reference>
<evidence type="ECO:0000313" key="10">
    <source>
        <dbReference type="Proteomes" id="UP000184330"/>
    </source>
</evidence>
<accession>A0A1L7XWU3</accession>
<dbReference type="EMBL" id="FJOG01000073">
    <property type="protein sequence ID" value="CZR69532.1"/>
    <property type="molecule type" value="Genomic_DNA"/>
</dbReference>
<dbReference type="GO" id="GO:0016705">
    <property type="term" value="F:oxidoreductase activity, acting on paired donors, with incorporation or reduction of molecular oxygen"/>
    <property type="evidence" value="ECO:0007669"/>
    <property type="project" value="InterPro"/>
</dbReference>
<evidence type="ECO:0000256" key="5">
    <source>
        <dbReference type="ARBA" id="ARBA00023004"/>
    </source>
</evidence>
<dbReference type="Proteomes" id="UP000184330">
    <property type="component" value="Unassembled WGS sequence"/>
</dbReference>
<keyword evidence="3 6" id="KW-0479">Metal-binding</keyword>
<dbReference type="AlphaFoldDB" id="A0A1L7XWU3"/>
<evidence type="ECO:0000256" key="6">
    <source>
        <dbReference type="PIRSR" id="PIRSR602401-1"/>
    </source>
</evidence>
<dbReference type="PROSITE" id="PS00086">
    <property type="entry name" value="CYTOCHROME_P450"/>
    <property type="match status" value="1"/>
</dbReference>
<comment type="similarity">
    <text evidence="2 7">Belongs to the cytochrome P450 family.</text>
</comment>
<dbReference type="InterPro" id="IPR036396">
    <property type="entry name" value="Cyt_P450_sf"/>
</dbReference>
<feature type="transmembrane region" description="Helical" evidence="8">
    <location>
        <begin position="21"/>
        <end position="41"/>
    </location>
</feature>
<dbReference type="Gene3D" id="1.10.630.10">
    <property type="entry name" value="Cytochrome P450"/>
    <property type="match status" value="1"/>
</dbReference>
<keyword evidence="10" id="KW-1185">Reference proteome</keyword>
<evidence type="ECO:0000256" key="4">
    <source>
        <dbReference type="ARBA" id="ARBA00023002"/>
    </source>
</evidence>
<keyword evidence="8" id="KW-0472">Membrane</keyword>
<dbReference type="GO" id="GO:0005506">
    <property type="term" value="F:iron ion binding"/>
    <property type="evidence" value="ECO:0007669"/>
    <property type="project" value="InterPro"/>
</dbReference>
<dbReference type="InterPro" id="IPR001128">
    <property type="entry name" value="Cyt_P450"/>
</dbReference>